<reference evidence="3" key="2">
    <citation type="submission" date="2019-07" db="EMBL/GenBank/DDBJ databases">
        <authorList>
            <person name="Yang Y."/>
            <person name="Bocs S."/>
            <person name="Baudouin L."/>
        </authorList>
    </citation>
    <scope>NUCLEOTIDE SEQUENCE</scope>
    <source>
        <tissue evidence="3">Spear leaf of Hainan Tall coconut</tissue>
    </source>
</reference>
<dbReference type="PANTHER" id="PTHR12701">
    <property type="entry name" value="BCR-ASSOCIATED PROTEIN, BAP"/>
    <property type="match status" value="1"/>
</dbReference>
<dbReference type="AlphaFoldDB" id="A0A8K0INX2"/>
<comment type="caution">
    <text evidence="3">The sequence shown here is derived from an EMBL/GenBank/DDBJ whole genome shotgun (WGS) entry which is preliminary data.</text>
</comment>
<comment type="function">
    <text evidence="1">May play a role in anterograde transport of membrane proteins from the endoplasmic reticulum to the Golgi.</text>
</comment>
<dbReference type="GO" id="GO:0070973">
    <property type="term" value="P:protein localization to endoplasmic reticulum exit site"/>
    <property type="evidence" value="ECO:0007669"/>
    <property type="project" value="UniProtKB-UniRule"/>
</dbReference>
<dbReference type="Proteomes" id="UP000797356">
    <property type="component" value="Chromosome 11"/>
</dbReference>
<gene>
    <name evidence="3" type="ORF">COCNU_11G002600</name>
</gene>
<dbReference type="GO" id="GO:0006888">
    <property type="term" value="P:endoplasmic reticulum to Golgi vesicle-mediated transport"/>
    <property type="evidence" value="ECO:0007669"/>
    <property type="project" value="UniProtKB-UniRule"/>
</dbReference>
<keyword evidence="1" id="KW-0931">ER-Golgi transport</keyword>
<keyword evidence="2" id="KW-0732">Signal</keyword>
<feature type="signal peptide" evidence="2">
    <location>
        <begin position="1"/>
        <end position="16"/>
    </location>
</feature>
<organism evidence="3 4">
    <name type="scientific">Cocos nucifera</name>
    <name type="common">Coconut palm</name>
    <dbReference type="NCBI Taxonomy" id="13894"/>
    <lineage>
        <taxon>Eukaryota</taxon>
        <taxon>Viridiplantae</taxon>
        <taxon>Streptophyta</taxon>
        <taxon>Embryophyta</taxon>
        <taxon>Tracheophyta</taxon>
        <taxon>Spermatophyta</taxon>
        <taxon>Magnoliopsida</taxon>
        <taxon>Liliopsida</taxon>
        <taxon>Arecaceae</taxon>
        <taxon>Arecoideae</taxon>
        <taxon>Cocoseae</taxon>
        <taxon>Attaleinae</taxon>
        <taxon>Cocos</taxon>
    </lineage>
</organism>
<comment type="similarity">
    <text evidence="1">Belongs to the BCAP29/BCAP31 family.</text>
</comment>
<evidence type="ECO:0000313" key="4">
    <source>
        <dbReference type="Proteomes" id="UP000797356"/>
    </source>
</evidence>
<dbReference type="GO" id="GO:0006886">
    <property type="term" value="P:intracellular protein transport"/>
    <property type="evidence" value="ECO:0007669"/>
    <property type="project" value="UniProtKB-UniRule"/>
</dbReference>
<evidence type="ECO:0000313" key="3">
    <source>
        <dbReference type="EMBL" id="KAG1363433.1"/>
    </source>
</evidence>
<dbReference type="GO" id="GO:0005789">
    <property type="term" value="C:endoplasmic reticulum membrane"/>
    <property type="evidence" value="ECO:0007669"/>
    <property type="project" value="UniProtKB-SubCell"/>
</dbReference>
<keyword evidence="1" id="KW-0813">Transport</keyword>
<keyword evidence="1" id="KW-0256">Endoplasmic reticulum</keyword>
<dbReference type="InterPro" id="IPR008417">
    <property type="entry name" value="BAP29/BAP31"/>
</dbReference>
<keyword evidence="3" id="KW-0675">Receptor</keyword>
<keyword evidence="4" id="KW-1185">Reference proteome</keyword>
<evidence type="ECO:0000256" key="1">
    <source>
        <dbReference type="RuleBase" id="RU367026"/>
    </source>
</evidence>
<reference evidence="3" key="1">
    <citation type="journal article" date="2017" name="Gigascience">
        <title>The genome draft of coconut (Cocos nucifera).</title>
        <authorList>
            <person name="Xiao Y."/>
            <person name="Xu P."/>
            <person name="Fan H."/>
            <person name="Baudouin L."/>
            <person name="Xia W."/>
            <person name="Bocs S."/>
            <person name="Xu J."/>
            <person name="Li Q."/>
            <person name="Guo A."/>
            <person name="Zhou L."/>
            <person name="Li J."/>
            <person name="Wu Y."/>
            <person name="Ma Z."/>
            <person name="Armero A."/>
            <person name="Issali A.E."/>
            <person name="Liu N."/>
            <person name="Peng M."/>
            <person name="Yang Y."/>
        </authorList>
    </citation>
    <scope>NUCLEOTIDE SEQUENCE</scope>
    <source>
        <tissue evidence="3">Spear leaf of Hainan Tall coconut</tissue>
    </source>
</reference>
<protein>
    <recommendedName>
        <fullName evidence="1">Endoplasmic reticulum transmembrane protein</fullName>
    </recommendedName>
</protein>
<keyword evidence="1" id="KW-0653">Protein transport</keyword>
<dbReference type="EMBL" id="CM017882">
    <property type="protein sequence ID" value="KAG1363433.1"/>
    <property type="molecule type" value="Genomic_DNA"/>
</dbReference>
<dbReference type="OrthoDB" id="781454at2759"/>
<dbReference type="PANTHER" id="PTHR12701:SF13">
    <property type="entry name" value="ENDOPLASMIC RETICULUM TRANSMEMBRANE PROTEIN"/>
    <property type="match status" value="1"/>
</dbReference>
<accession>A0A8K0INX2</accession>
<comment type="subcellular location">
    <subcellularLocation>
        <location evidence="1">Endoplasmic reticulum membrane</location>
        <topology evidence="1">Multi-pass membrane protein</topology>
    </subcellularLocation>
</comment>
<feature type="chain" id="PRO_5035481469" description="Endoplasmic reticulum transmembrane protein" evidence="2">
    <location>
        <begin position="17"/>
        <end position="102"/>
    </location>
</feature>
<proteinExistence type="inferred from homology"/>
<evidence type="ECO:0000256" key="2">
    <source>
        <dbReference type="SAM" id="SignalP"/>
    </source>
</evidence>
<sequence length="102" mass="10829">MIPLLFLVLFIEGAVALILMVKIGPLREMAMKGLDQLKSGKGPATVKTLGCTLSLILVSSVASILKIQSRGVKLGTVTPMDQVLWRTHLLEASLIGMSVSGI</sequence>
<name>A0A8K0INX2_COCNU</name>